<dbReference type="GO" id="GO:0005576">
    <property type="term" value="C:extracellular region"/>
    <property type="evidence" value="ECO:0007669"/>
    <property type="project" value="TreeGrafter"/>
</dbReference>
<dbReference type="Pfam" id="PF03699">
    <property type="entry name" value="UPF0182"/>
    <property type="match status" value="1"/>
</dbReference>
<feature type="transmembrane region" description="Helical" evidence="5">
    <location>
        <begin position="275"/>
        <end position="295"/>
    </location>
</feature>
<dbReference type="PANTHER" id="PTHR39344">
    <property type="entry name" value="UPF0182 PROTEIN SLL1060"/>
    <property type="match status" value="1"/>
</dbReference>
<dbReference type="InterPro" id="IPR005372">
    <property type="entry name" value="UPF0182"/>
</dbReference>
<evidence type="ECO:0000256" key="4">
    <source>
        <dbReference type="ARBA" id="ARBA00023136"/>
    </source>
</evidence>
<feature type="transmembrane region" description="Helical" evidence="5">
    <location>
        <begin position="49"/>
        <end position="73"/>
    </location>
</feature>
<proteinExistence type="inferred from homology"/>
<dbReference type="EMBL" id="CAEZSN010000052">
    <property type="protein sequence ID" value="CAB4542220.1"/>
    <property type="molecule type" value="Genomic_DNA"/>
</dbReference>
<evidence type="ECO:0000313" key="6">
    <source>
        <dbReference type="EMBL" id="CAB4542220.1"/>
    </source>
</evidence>
<dbReference type="GO" id="GO:0016020">
    <property type="term" value="C:membrane"/>
    <property type="evidence" value="ECO:0007669"/>
    <property type="project" value="InterPro"/>
</dbReference>
<keyword evidence="4 5" id="KW-0472">Membrane</keyword>
<keyword evidence="1" id="KW-1003">Cell membrane</keyword>
<accession>A0A6J6BSS6</accession>
<keyword evidence="2 5" id="KW-0812">Transmembrane</keyword>
<dbReference type="EMBL" id="CAEZUR010000038">
    <property type="protein sequence ID" value="CAB4607383.1"/>
    <property type="molecule type" value="Genomic_DNA"/>
</dbReference>
<dbReference type="AlphaFoldDB" id="A0A6J6BSS6"/>
<feature type="transmembrane region" description="Helical" evidence="5">
    <location>
        <begin position="104"/>
        <end position="122"/>
    </location>
</feature>
<keyword evidence="3 5" id="KW-1133">Transmembrane helix</keyword>
<reference evidence="6" key="1">
    <citation type="submission" date="2020-05" db="EMBL/GenBank/DDBJ databases">
        <authorList>
            <person name="Chiriac C."/>
            <person name="Salcher M."/>
            <person name="Ghai R."/>
            <person name="Kavagutti S V."/>
        </authorList>
    </citation>
    <scope>NUCLEOTIDE SEQUENCE</scope>
</reference>
<feature type="transmembrane region" description="Helical" evidence="5">
    <location>
        <begin position="12"/>
        <end position="37"/>
    </location>
</feature>
<protein>
    <submittedName>
        <fullName evidence="6">Unannotated protein</fullName>
    </submittedName>
</protein>
<name>A0A6J6BSS6_9ZZZZ</name>
<feature type="transmembrane region" description="Helical" evidence="5">
    <location>
        <begin position="203"/>
        <end position="220"/>
    </location>
</feature>
<evidence type="ECO:0000256" key="2">
    <source>
        <dbReference type="ARBA" id="ARBA00022692"/>
    </source>
</evidence>
<evidence type="ECO:0000256" key="1">
    <source>
        <dbReference type="ARBA" id="ARBA00022475"/>
    </source>
</evidence>
<gene>
    <name evidence="6" type="ORF">UFOPK1433_00571</name>
    <name evidence="7" type="ORF">UFOPK1843_00596</name>
</gene>
<feature type="transmembrane region" description="Helical" evidence="5">
    <location>
        <begin position="248"/>
        <end position="268"/>
    </location>
</feature>
<organism evidence="6">
    <name type="scientific">freshwater metagenome</name>
    <dbReference type="NCBI Taxonomy" id="449393"/>
    <lineage>
        <taxon>unclassified sequences</taxon>
        <taxon>metagenomes</taxon>
        <taxon>ecological metagenomes</taxon>
    </lineage>
</organism>
<sequence length="934" mass="101726">MNFKRPRPAQLAIIILVVLGAIFLASTSFYTSVLWYRQLGFESVLYTQIWSQGALGLTAGTIAFLVFGLNIWLANRMKPLYAKLSSANDPLSGIRDQFESFRKIVVLLSPVVLAVFAGMAAAPRWKEALLFLNSTETGKLDPQFQLDASFYLFQLPFLDSMVSFASTLLLVTTLAITFMHVVNRNLRFAGKNTQIGKGARVQISILAALFLVFESTSIWLDQYKTLTSASGLYTGATYSDVFAQIPGLQIVAGIGILVAVLFLVAGFIGKWRLPILATGLMVVSSLILGGVYPWMVQTFQVVPNERTLESEYIERNLEATRFAYGLDQVETIEYNAVTTATEADLRNDADTTTNIRILDPMLVSSSFRQLEQYRQYYNFTSALDVDRYTLDGKIQDTVIAARELNQSGLGSSQSWFNNVLVYTHGYGLVAAYGNQRDSDGQPVFLQKGIPTEGQLGKYEPRIYFGENSPSYSIVGGTGKDREMDYPGGADNVEQTYTTFSGNGGPKLDNLYVRLAYAIKFSSEQLLLSDAISNSSQILYDRNPLERVGAVAPYLTLDSDIYPAVVDGRIKWIVDGYTTSSQYPYSRAENYGDAASDSSIQVSGPDINYIRNSVKATVDAYDGSVKLYAWDAEDPILKTWMKVYPGNVSPISEMSGSLLSHVRYPADLFKIQRGILGQYHVDEAGAFYSQQDAWMVPNDPSSDTNTTAFQPAYYLTMQAPGASKSDFSLYTGFIPRSTGEANRSVLTGYLVANSDAGAIDGTVDKEYGKLRLLTLPKNSVVPGPGQVQNSFTTDPEVSRLLNLLQQGSTKVLRGNLLTLPVGGGLLYVQPVYIQSTGETSFPLLKKVLVMFGDKIAFEDTLEGALNSLFGSGAVVPPVDGGTTPDVSSLAKALAAAQKALADQDAAMKSGDWAAYGKAAQALKTAIAAAQKAAGK</sequence>
<dbReference type="PANTHER" id="PTHR39344:SF1">
    <property type="entry name" value="UPF0182 PROTEIN SLL1060"/>
    <property type="match status" value="1"/>
</dbReference>
<feature type="transmembrane region" description="Helical" evidence="5">
    <location>
        <begin position="161"/>
        <end position="182"/>
    </location>
</feature>
<dbReference type="HAMAP" id="MF_01600">
    <property type="entry name" value="UPF0182"/>
    <property type="match status" value="1"/>
</dbReference>
<evidence type="ECO:0000313" key="7">
    <source>
        <dbReference type="EMBL" id="CAB4607383.1"/>
    </source>
</evidence>
<evidence type="ECO:0000256" key="5">
    <source>
        <dbReference type="SAM" id="Phobius"/>
    </source>
</evidence>
<evidence type="ECO:0000256" key="3">
    <source>
        <dbReference type="ARBA" id="ARBA00022989"/>
    </source>
</evidence>